<sequence length="241" mass="24985">MKNSGHLGAALVAGMVFVGVVGGVAEATPVNFVDPGEWSVGSSGSTYQAWDVFTGTTGNGPDVGYNREGDLVASSGVQVSGPYVASSGNFYGLFGEFDVTADVVNASGGSGTGTHVVVQMASTSSADEVKVFNGAGEEIAGAVQLRSDELGKVFLYNMTPPGSSTPVPIYSYEDIYEFYLPDYVGDYQIVASYAGHSSFDGLRIDSYLTDSAMSVTVVPEPAAVALLGLGGLMILQRRRKV</sequence>
<dbReference type="Proteomes" id="UP000317369">
    <property type="component" value="Chromosome"/>
</dbReference>
<reference evidence="3 4" key="1">
    <citation type="submission" date="2019-02" db="EMBL/GenBank/DDBJ databases">
        <title>Deep-cultivation of Planctomycetes and their phenomic and genomic characterization uncovers novel biology.</title>
        <authorList>
            <person name="Wiegand S."/>
            <person name="Jogler M."/>
            <person name="Boedeker C."/>
            <person name="Pinto D."/>
            <person name="Vollmers J."/>
            <person name="Rivas-Marin E."/>
            <person name="Kohn T."/>
            <person name="Peeters S.H."/>
            <person name="Heuer A."/>
            <person name="Rast P."/>
            <person name="Oberbeckmann S."/>
            <person name="Bunk B."/>
            <person name="Jeske O."/>
            <person name="Meyerdierks A."/>
            <person name="Storesund J.E."/>
            <person name="Kallscheuer N."/>
            <person name="Luecker S."/>
            <person name="Lage O.M."/>
            <person name="Pohl T."/>
            <person name="Merkel B.J."/>
            <person name="Hornburger P."/>
            <person name="Mueller R.-W."/>
            <person name="Bruemmer F."/>
            <person name="Labrenz M."/>
            <person name="Spormann A.M."/>
            <person name="Op den Camp H."/>
            <person name="Overmann J."/>
            <person name="Amann R."/>
            <person name="Jetten M.S.M."/>
            <person name="Mascher T."/>
            <person name="Medema M.H."/>
            <person name="Devos D.P."/>
            <person name="Kaster A.-K."/>
            <person name="Ovreas L."/>
            <person name="Rohde M."/>
            <person name="Galperin M.Y."/>
            <person name="Jogler C."/>
        </authorList>
    </citation>
    <scope>NUCLEOTIDE SEQUENCE [LARGE SCALE GENOMIC DNA]</scope>
    <source>
        <strain evidence="3 4">KS4</strain>
    </source>
</reference>
<dbReference type="NCBIfam" id="TIGR02595">
    <property type="entry name" value="PEP_CTERM"/>
    <property type="match status" value="1"/>
</dbReference>
<keyword evidence="1" id="KW-0472">Membrane</keyword>
<name>A0A517YPG0_9BACT</name>
<dbReference type="EMBL" id="CP036425">
    <property type="protein sequence ID" value="QDU32092.1"/>
    <property type="molecule type" value="Genomic_DNA"/>
</dbReference>
<accession>A0A517YPG0</accession>
<proteinExistence type="predicted"/>
<protein>
    <recommendedName>
        <fullName evidence="2">Ice-binding protein C-terminal domain-containing protein</fullName>
    </recommendedName>
</protein>
<dbReference type="InterPro" id="IPR013424">
    <property type="entry name" value="Ice-binding_C"/>
</dbReference>
<feature type="transmembrane region" description="Helical" evidence="1">
    <location>
        <begin position="212"/>
        <end position="235"/>
    </location>
</feature>
<dbReference type="AlphaFoldDB" id="A0A517YPG0"/>
<gene>
    <name evidence="3" type="ORF">KS4_01210</name>
</gene>
<keyword evidence="1" id="KW-1133">Transmembrane helix</keyword>
<dbReference type="RefSeq" id="WP_145073091.1">
    <property type="nucleotide sequence ID" value="NZ_CP036425.1"/>
</dbReference>
<keyword evidence="4" id="KW-1185">Reference proteome</keyword>
<organism evidence="3 4">
    <name type="scientific">Poriferisphaera corsica</name>
    <dbReference type="NCBI Taxonomy" id="2528020"/>
    <lineage>
        <taxon>Bacteria</taxon>
        <taxon>Pseudomonadati</taxon>
        <taxon>Planctomycetota</taxon>
        <taxon>Phycisphaerae</taxon>
        <taxon>Phycisphaerales</taxon>
        <taxon>Phycisphaeraceae</taxon>
        <taxon>Poriferisphaera</taxon>
    </lineage>
</organism>
<dbReference type="KEGG" id="pcor:KS4_01210"/>
<evidence type="ECO:0000256" key="1">
    <source>
        <dbReference type="SAM" id="Phobius"/>
    </source>
</evidence>
<feature type="domain" description="Ice-binding protein C-terminal" evidence="2">
    <location>
        <begin position="218"/>
        <end position="240"/>
    </location>
</feature>
<evidence type="ECO:0000313" key="4">
    <source>
        <dbReference type="Proteomes" id="UP000317369"/>
    </source>
</evidence>
<dbReference type="OrthoDB" id="284598at2"/>
<evidence type="ECO:0000259" key="2">
    <source>
        <dbReference type="Pfam" id="PF07589"/>
    </source>
</evidence>
<dbReference type="Pfam" id="PF07589">
    <property type="entry name" value="PEP-CTERM"/>
    <property type="match status" value="1"/>
</dbReference>
<evidence type="ECO:0000313" key="3">
    <source>
        <dbReference type="EMBL" id="QDU32092.1"/>
    </source>
</evidence>
<keyword evidence="1" id="KW-0812">Transmembrane</keyword>